<organism evidence="1">
    <name type="scientific">Siphoviridae sp. ctsDY37</name>
    <dbReference type="NCBI Taxonomy" id="2826483"/>
    <lineage>
        <taxon>Viruses</taxon>
        <taxon>Duplodnaviria</taxon>
        <taxon>Heunggongvirae</taxon>
        <taxon>Uroviricota</taxon>
        <taxon>Caudoviricetes</taxon>
    </lineage>
</organism>
<name>A0A8S5MAG0_9CAUD</name>
<reference evidence="1" key="1">
    <citation type="journal article" date="2021" name="Proc. Natl. Acad. Sci. U.S.A.">
        <title>A Catalog of Tens of Thousands of Viruses from Human Metagenomes Reveals Hidden Associations with Chronic Diseases.</title>
        <authorList>
            <person name="Tisza M.J."/>
            <person name="Buck C.B."/>
        </authorList>
    </citation>
    <scope>NUCLEOTIDE SEQUENCE</scope>
    <source>
        <strain evidence="1">CtsDY37</strain>
    </source>
</reference>
<dbReference type="EMBL" id="BK014859">
    <property type="protein sequence ID" value="DAD79144.1"/>
    <property type="molecule type" value="Genomic_DNA"/>
</dbReference>
<evidence type="ECO:0000313" key="1">
    <source>
        <dbReference type="EMBL" id="DAD79144.1"/>
    </source>
</evidence>
<accession>A0A8S5MAG0</accession>
<protein>
    <submittedName>
        <fullName evidence="1">Uncharacterized protein</fullName>
    </submittedName>
</protein>
<proteinExistence type="predicted"/>
<sequence>MPRPVTSFDELIDEMFKTASKSKEEREQEKVKAMRDLAKTNKELFDAHIKVGFTPEQAIQIVSAANAR</sequence>